<feature type="signal peptide" evidence="1">
    <location>
        <begin position="1"/>
        <end position="23"/>
    </location>
</feature>
<dbReference type="Pfam" id="PF07044">
    <property type="entry name" value="DUF1329"/>
    <property type="match status" value="1"/>
</dbReference>
<dbReference type="EMBL" id="LT629785">
    <property type="protein sequence ID" value="SDU23453.1"/>
    <property type="molecule type" value="Genomic_DNA"/>
</dbReference>
<evidence type="ECO:0000313" key="3">
    <source>
        <dbReference type="Proteomes" id="UP000243232"/>
    </source>
</evidence>
<organism evidence="2 3">
    <name type="scientific">Pseudomonas pohangensis</name>
    <dbReference type="NCBI Taxonomy" id="364197"/>
    <lineage>
        <taxon>Bacteria</taxon>
        <taxon>Pseudomonadati</taxon>
        <taxon>Pseudomonadota</taxon>
        <taxon>Gammaproteobacteria</taxon>
        <taxon>Pseudomonadales</taxon>
        <taxon>Pseudomonadaceae</taxon>
        <taxon>Pseudomonas</taxon>
    </lineage>
</organism>
<protein>
    <recommendedName>
        <fullName evidence="4">Outer membrane lipoprotein-sorting protein</fullName>
    </recommendedName>
</protein>
<gene>
    <name evidence="2" type="ORF">SAMN05216296_2559</name>
</gene>
<dbReference type="RefSeq" id="WP_197673509.1">
    <property type="nucleotide sequence ID" value="NZ_LT629785.1"/>
</dbReference>
<keyword evidence="3" id="KW-1185">Reference proteome</keyword>
<dbReference type="STRING" id="364197.SAMN05216296_2559"/>
<keyword evidence="1" id="KW-0732">Signal</keyword>
<dbReference type="CDD" id="cd16329">
    <property type="entry name" value="LolA_like"/>
    <property type="match status" value="1"/>
</dbReference>
<dbReference type="InterPro" id="IPR010752">
    <property type="entry name" value="DUF1329"/>
</dbReference>
<proteinExistence type="predicted"/>
<dbReference type="Gene3D" id="2.50.20.10">
    <property type="entry name" value="Lipoprotein localisation LolA/LolB/LppX"/>
    <property type="match status" value="1"/>
</dbReference>
<dbReference type="AlphaFoldDB" id="A0A1H2GV55"/>
<sequence length="449" mass="51819">MNHPSMLAVLLGCTFLYSSLSLAGLSADQVARLDGDLTPVGAERAGNADGSIPAWTGGLPAQPMDEKVGYVDPYAADPVLFTITAENADQYAEQLTDGHRALFKEFPETYLMNVYPTRRSASWPAKVVEEIKIQAPIARTEGYSLLDVGKTSVPFPITRDPLQMMWNHVLRWKGGSVIREYSWFPVDRKGRYFTVRVIDAIAFDQKGYMKESRPNRLANFYALYLSPASIEGQLTLVWEPINPVAKSRQTWSYKTVVRRVVREPSLAYDNIDRRTQGLRTSDQYDGWNGAPDLYDWKLLGKREMYIPYNSYKLSSKSLKYTDILKPGHLNPDLLRYELHRVWVIEATLRPGEHHRYPRRIFYLDEDTWQVSMELDYDSDGQLWRFGDHPAMQFYDVQVPWYRAMVHYDLKAHAYLASDLDNESKRPREWGRIGEINDFLPVNLRRLGTR</sequence>
<evidence type="ECO:0008006" key="4">
    <source>
        <dbReference type="Google" id="ProtNLM"/>
    </source>
</evidence>
<evidence type="ECO:0000313" key="2">
    <source>
        <dbReference type="EMBL" id="SDU23453.1"/>
    </source>
</evidence>
<evidence type="ECO:0000256" key="1">
    <source>
        <dbReference type="SAM" id="SignalP"/>
    </source>
</evidence>
<feature type="chain" id="PRO_5009275152" description="Outer membrane lipoprotein-sorting protein" evidence="1">
    <location>
        <begin position="24"/>
        <end position="449"/>
    </location>
</feature>
<reference evidence="3" key="1">
    <citation type="submission" date="2016-10" db="EMBL/GenBank/DDBJ databases">
        <authorList>
            <person name="Varghese N."/>
            <person name="Submissions S."/>
        </authorList>
    </citation>
    <scope>NUCLEOTIDE SEQUENCE [LARGE SCALE GENOMIC DNA]</scope>
    <source>
        <strain evidence="3">DSM 17875</strain>
    </source>
</reference>
<accession>A0A1H2GV55</accession>
<dbReference type="Proteomes" id="UP000243232">
    <property type="component" value="Chromosome I"/>
</dbReference>
<name>A0A1H2GV55_9PSED</name>